<feature type="compositionally biased region" description="Basic and acidic residues" evidence="1">
    <location>
        <begin position="9"/>
        <end position="43"/>
    </location>
</feature>
<evidence type="ECO:0000313" key="3">
    <source>
        <dbReference type="Proteomes" id="UP000076552"/>
    </source>
</evidence>
<proteinExistence type="predicted"/>
<comment type="caution">
    <text evidence="2">The sequence shown here is derived from an EMBL/GenBank/DDBJ whole genome shotgun (WGS) entry which is preliminary data.</text>
</comment>
<sequence length="209" mass="23058">MQKQAFNNRRGEKDTLSNSVTEREGIEAREPQVHPARIPERPGDPVFGWEEQKVPVFHITLSSGNPLIPTSDPSGQGQKPERRQRPPISKEQQAHSSDWRHRLAARRMRSGKTLIEALVPPRILHAEPRGGESGRRVVAAENATDAHAASSKGSQRAATAAAAACHHLGASRWYPYRSTDVQYALARPPCVWTYKGGARPLSLLLDATE</sequence>
<name>A0A161Y4V7_9PEZI</name>
<keyword evidence="3" id="KW-1185">Reference proteome</keyword>
<gene>
    <name evidence="2" type="ORF">CT0861_12124</name>
</gene>
<dbReference type="EMBL" id="LFIV01000164">
    <property type="protein sequence ID" value="KZL66757.1"/>
    <property type="molecule type" value="Genomic_DNA"/>
</dbReference>
<evidence type="ECO:0000256" key="1">
    <source>
        <dbReference type="SAM" id="MobiDB-lite"/>
    </source>
</evidence>
<reference evidence="2 3" key="1">
    <citation type="submission" date="2015-06" db="EMBL/GenBank/DDBJ databases">
        <title>Survival trade-offs in plant roots during colonization by closely related pathogenic and mutualistic fungi.</title>
        <authorList>
            <person name="Hacquard S."/>
            <person name="Kracher B."/>
            <person name="Hiruma K."/>
            <person name="Weinman A."/>
            <person name="Muench P."/>
            <person name="Garrido Oter R."/>
            <person name="Ver Loren van Themaat E."/>
            <person name="Dallerey J.-F."/>
            <person name="Damm U."/>
            <person name="Henrissat B."/>
            <person name="Lespinet O."/>
            <person name="Thon M."/>
            <person name="Kemen E."/>
            <person name="McHardy A.C."/>
            <person name="Schulze-Lefert P."/>
            <person name="O'Connell R.J."/>
        </authorList>
    </citation>
    <scope>NUCLEOTIDE SEQUENCE [LARGE SCALE GENOMIC DNA]</scope>
    <source>
        <strain evidence="2 3">0861</strain>
    </source>
</reference>
<dbReference type="Proteomes" id="UP000076552">
    <property type="component" value="Unassembled WGS sequence"/>
</dbReference>
<organism evidence="2 3">
    <name type="scientific">Colletotrichum tofieldiae</name>
    <dbReference type="NCBI Taxonomy" id="708197"/>
    <lineage>
        <taxon>Eukaryota</taxon>
        <taxon>Fungi</taxon>
        <taxon>Dikarya</taxon>
        <taxon>Ascomycota</taxon>
        <taxon>Pezizomycotina</taxon>
        <taxon>Sordariomycetes</taxon>
        <taxon>Hypocreomycetidae</taxon>
        <taxon>Glomerellales</taxon>
        <taxon>Glomerellaceae</taxon>
        <taxon>Colletotrichum</taxon>
        <taxon>Colletotrichum spaethianum species complex</taxon>
    </lineage>
</organism>
<evidence type="ECO:0000313" key="2">
    <source>
        <dbReference type="EMBL" id="KZL66757.1"/>
    </source>
</evidence>
<protein>
    <submittedName>
        <fullName evidence="2">Uncharacterized protein</fullName>
    </submittedName>
</protein>
<feature type="region of interest" description="Disordered" evidence="1">
    <location>
        <begin position="1"/>
        <end position="100"/>
    </location>
</feature>
<accession>A0A161Y4V7</accession>
<dbReference type="AlphaFoldDB" id="A0A161Y4V7"/>